<dbReference type="EMBL" id="VNHY01000004">
    <property type="protein sequence ID" value="TYP92160.1"/>
    <property type="molecule type" value="Genomic_DNA"/>
</dbReference>
<dbReference type="RefSeq" id="WP_148899718.1">
    <property type="nucleotide sequence ID" value="NZ_VNHY01000004.1"/>
</dbReference>
<evidence type="ECO:0000313" key="4">
    <source>
        <dbReference type="Proteomes" id="UP000324595"/>
    </source>
</evidence>
<feature type="domain" description="SHOCT" evidence="2">
    <location>
        <begin position="42"/>
        <end position="67"/>
    </location>
</feature>
<evidence type="ECO:0000313" key="3">
    <source>
        <dbReference type="EMBL" id="TYP92160.1"/>
    </source>
</evidence>
<keyword evidence="1" id="KW-0812">Transmembrane</keyword>
<gene>
    <name evidence="3" type="ORF">LX73_2410</name>
</gene>
<dbReference type="AlphaFoldDB" id="A0A5D3YIU2"/>
<evidence type="ECO:0000256" key="1">
    <source>
        <dbReference type="SAM" id="Phobius"/>
    </source>
</evidence>
<keyword evidence="1" id="KW-1133">Transmembrane helix</keyword>
<keyword evidence="1" id="KW-0472">Membrane</keyword>
<accession>A0A5D3YIU2</accession>
<dbReference type="Proteomes" id="UP000324595">
    <property type="component" value="Unassembled WGS sequence"/>
</dbReference>
<sequence>MHMFNGMGGGWMILWWVIIIAAIVLIVRYLTPSRTTDPHKSALDILKERYAKGEISKEEFREKKKELQD</sequence>
<dbReference type="Pfam" id="PF09851">
    <property type="entry name" value="SHOCT"/>
    <property type="match status" value="1"/>
</dbReference>
<dbReference type="InterPro" id="IPR018649">
    <property type="entry name" value="SHOCT"/>
</dbReference>
<name>A0A5D3YIU2_9BACT</name>
<comment type="caution">
    <text evidence="3">The sequence shown here is derived from an EMBL/GenBank/DDBJ whole genome shotgun (WGS) entry which is preliminary data.</text>
</comment>
<dbReference type="OrthoDB" id="5421551at2"/>
<proteinExistence type="predicted"/>
<reference evidence="3 4" key="1">
    <citation type="submission" date="2019-07" db="EMBL/GenBank/DDBJ databases">
        <title>Genomic Encyclopedia of Archaeal and Bacterial Type Strains, Phase II (KMG-II): from individual species to whole genera.</title>
        <authorList>
            <person name="Goeker M."/>
        </authorList>
    </citation>
    <scope>NUCLEOTIDE SEQUENCE [LARGE SCALE GENOMIC DNA]</scope>
    <source>
        <strain evidence="3 4">DSM 21935</strain>
    </source>
</reference>
<protein>
    <submittedName>
        <fullName evidence="3">Putative membrane protein</fullName>
    </submittedName>
</protein>
<keyword evidence="4" id="KW-1185">Reference proteome</keyword>
<evidence type="ECO:0000259" key="2">
    <source>
        <dbReference type="Pfam" id="PF09851"/>
    </source>
</evidence>
<feature type="transmembrane region" description="Helical" evidence="1">
    <location>
        <begin position="12"/>
        <end position="31"/>
    </location>
</feature>
<organism evidence="3 4">
    <name type="scientific">Fodinibius salinus</name>
    <dbReference type="NCBI Taxonomy" id="860790"/>
    <lineage>
        <taxon>Bacteria</taxon>
        <taxon>Pseudomonadati</taxon>
        <taxon>Balneolota</taxon>
        <taxon>Balneolia</taxon>
        <taxon>Balneolales</taxon>
        <taxon>Balneolaceae</taxon>
        <taxon>Fodinibius</taxon>
    </lineage>
</organism>